<name>A0A3M6U8K7_POCDA</name>
<accession>A0A3M6U8K7</accession>
<protein>
    <submittedName>
        <fullName evidence="2">Uncharacterized protein</fullName>
    </submittedName>
</protein>
<feature type="region of interest" description="Disordered" evidence="1">
    <location>
        <begin position="87"/>
        <end position="165"/>
    </location>
</feature>
<evidence type="ECO:0000313" key="2">
    <source>
        <dbReference type="EMBL" id="RMX50010.1"/>
    </source>
</evidence>
<gene>
    <name evidence="2" type="ORF">pdam_00002923</name>
</gene>
<reference evidence="2 3" key="1">
    <citation type="journal article" date="2018" name="Sci. Rep.">
        <title>Comparative analysis of the Pocillopora damicornis genome highlights role of immune system in coral evolution.</title>
        <authorList>
            <person name="Cunning R."/>
            <person name="Bay R.A."/>
            <person name="Gillette P."/>
            <person name="Baker A.C."/>
            <person name="Traylor-Knowles N."/>
        </authorList>
    </citation>
    <scope>NUCLEOTIDE SEQUENCE [LARGE SCALE GENOMIC DNA]</scope>
    <source>
        <strain evidence="2">RSMAS</strain>
        <tissue evidence="2">Whole animal</tissue>
    </source>
</reference>
<comment type="caution">
    <text evidence="2">The sequence shown here is derived from an EMBL/GenBank/DDBJ whole genome shotgun (WGS) entry which is preliminary data.</text>
</comment>
<evidence type="ECO:0000313" key="3">
    <source>
        <dbReference type="Proteomes" id="UP000275408"/>
    </source>
</evidence>
<dbReference type="EMBL" id="RCHS01002011">
    <property type="protein sequence ID" value="RMX50010.1"/>
    <property type="molecule type" value="Genomic_DNA"/>
</dbReference>
<sequence>MYAPISEEDSFLPAILWSNPSKQLEHVRGYYERQRQLNLVLDRNLEDIRMAYSRKLCTERNRLSKSLWEIEVRKRKLLHQILEPQAKREATWRKQSIAGPKKHRIRHKESEEENKLRKGYNKHGKHTSNEHQNRQQERTGKEKPKDKESSEGESEQLVLPKFLLR</sequence>
<dbReference type="AlphaFoldDB" id="A0A3M6U8K7"/>
<evidence type="ECO:0000256" key="1">
    <source>
        <dbReference type="SAM" id="MobiDB-lite"/>
    </source>
</evidence>
<feature type="compositionally biased region" description="Basic residues" evidence="1">
    <location>
        <begin position="117"/>
        <end position="126"/>
    </location>
</feature>
<feature type="compositionally biased region" description="Basic and acidic residues" evidence="1">
    <location>
        <begin position="127"/>
        <end position="150"/>
    </location>
</feature>
<proteinExistence type="predicted"/>
<dbReference type="Proteomes" id="UP000275408">
    <property type="component" value="Unassembled WGS sequence"/>
</dbReference>
<organism evidence="2 3">
    <name type="scientific">Pocillopora damicornis</name>
    <name type="common">Cauliflower coral</name>
    <name type="synonym">Millepora damicornis</name>
    <dbReference type="NCBI Taxonomy" id="46731"/>
    <lineage>
        <taxon>Eukaryota</taxon>
        <taxon>Metazoa</taxon>
        <taxon>Cnidaria</taxon>
        <taxon>Anthozoa</taxon>
        <taxon>Hexacorallia</taxon>
        <taxon>Scleractinia</taxon>
        <taxon>Astrocoeniina</taxon>
        <taxon>Pocilloporidae</taxon>
        <taxon>Pocillopora</taxon>
    </lineage>
</organism>
<keyword evidence="3" id="KW-1185">Reference proteome</keyword>